<keyword evidence="3" id="KW-0238">DNA-binding</keyword>
<proteinExistence type="predicted"/>
<organism evidence="7 8">
    <name type="scientific">Cladophialophora immunda</name>
    <dbReference type="NCBI Taxonomy" id="569365"/>
    <lineage>
        <taxon>Eukaryota</taxon>
        <taxon>Fungi</taxon>
        <taxon>Dikarya</taxon>
        <taxon>Ascomycota</taxon>
        <taxon>Pezizomycotina</taxon>
        <taxon>Eurotiomycetes</taxon>
        <taxon>Chaetothyriomycetidae</taxon>
        <taxon>Chaetothyriales</taxon>
        <taxon>Herpotrichiellaceae</taxon>
        <taxon>Cladophialophora</taxon>
    </lineage>
</organism>
<evidence type="ECO:0000256" key="3">
    <source>
        <dbReference type="ARBA" id="ARBA00023125"/>
    </source>
</evidence>
<accession>A0A0D2BD72</accession>
<evidence type="ECO:0000313" key="7">
    <source>
        <dbReference type="EMBL" id="KIW35447.1"/>
    </source>
</evidence>
<name>A0A0D2BD72_9EURO</name>
<dbReference type="VEuPathDB" id="FungiDB:PV07_02144"/>
<evidence type="ECO:0000256" key="5">
    <source>
        <dbReference type="ARBA" id="ARBA00023242"/>
    </source>
</evidence>
<keyword evidence="5" id="KW-0539">Nucleus</keyword>
<dbReference type="OrthoDB" id="3163292at2759"/>
<feature type="coiled-coil region" evidence="6">
    <location>
        <begin position="14"/>
        <end position="41"/>
    </location>
</feature>
<dbReference type="PANTHER" id="PTHR31845:SF21">
    <property type="entry name" value="REGULATORY PROTEIN LEU3"/>
    <property type="match status" value="1"/>
</dbReference>
<evidence type="ECO:0000313" key="8">
    <source>
        <dbReference type="Proteomes" id="UP000054466"/>
    </source>
</evidence>
<gene>
    <name evidence="7" type="ORF">PV07_02144</name>
</gene>
<keyword evidence="2" id="KW-0805">Transcription regulation</keyword>
<evidence type="ECO:0008006" key="9">
    <source>
        <dbReference type="Google" id="ProtNLM"/>
    </source>
</evidence>
<dbReference type="InterPro" id="IPR051089">
    <property type="entry name" value="prtT"/>
</dbReference>
<dbReference type="GO" id="GO:0000976">
    <property type="term" value="F:transcription cis-regulatory region binding"/>
    <property type="evidence" value="ECO:0007669"/>
    <property type="project" value="TreeGrafter"/>
</dbReference>
<dbReference type="EMBL" id="KN847040">
    <property type="protein sequence ID" value="KIW35447.1"/>
    <property type="molecule type" value="Genomic_DNA"/>
</dbReference>
<evidence type="ECO:0000256" key="6">
    <source>
        <dbReference type="SAM" id="Coils"/>
    </source>
</evidence>
<dbReference type="GO" id="GO:0000981">
    <property type="term" value="F:DNA-binding transcription factor activity, RNA polymerase II-specific"/>
    <property type="evidence" value="ECO:0007669"/>
    <property type="project" value="TreeGrafter"/>
</dbReference>
<keyword evidence="8" id="KW-1185">Reference proteome</keyword>
<dbReference type="Proteomes" id="UP000054466">
    <property type="component" value="Unassembled WGS sequence"/>
</dbReference>
<dbReference type="STRING" id="569365.A0A0D2BD72"/>
<comment type="subcellular location">
    <subcellularLocation>
        <location evidence="1">Nucleus</location>
    </subcellularLocation>
</comment>
<protein>
    <recommendedName>
        <fullName evidence="9">Transcription factor domain-containing protein</fullName>
    </recommendedName>
</protein>
<reference evidence="7 8" key="1">
    <citation type="submission" date="2015-01" db="EMBL/GenBank/DDBJ databases">
        <title>The Genome Sequence of Cladophialophora immunda CBS83496.</title>
        <authorList>
            <consortium name="The Broad Institute Genomics Platform"/>
            <person name="Cuomo C."/>
            <person name="de Hoog S."/>
            <person name="Gorbushina A."/>
            <person name="Stielow B."/>
            <person name="Teixiera M."/>
            <person name="Abouelleil A."/>
            <person name="Chapman S.B."/>
            <person name="Priest M."/>
            <person name="Young S.K."/>
            <person name="Wortman J."/>
            <person name="Nusbaum C."/>
            <person name="Birren B."/>
        </authorList>
    </citation>
    <scope>NUCLEOTIDE SEQUENCE [LARGE SCALE GENOMIC DNA]</scope>
    <source>
        <strain evidence="7 8">CBS 83496</strain>
    </source>
</reference>
<sequence>MSEIEHRMCDHRVFVSHEAANAELQAELDELRQQIKSTSGQHNSNLGIQTLSGCESIHSESLSAKSGNANGGYLPSSPSSRICYDLLRSAESVSMESPQGVLSQNVEEVSNVAEGNPPTLPRSLQAISCSETEIDDCFALFFKRHQVHMPFLDPELTPNNYYERSELLFWTIVGIGSRKYSKNPTLITLLAPKVIEQVQSALFSRDNVVYTIQACILLCVDPMPFEVSSHDITHVLTGASMNMALNIGLHTVGTGQDFSREYLPFDQKDVEYRAKLWITCMVTCQRISHIKGLPPQSFAGTYDQGPQWDTISSTIPPSHLFQMKLCQSQSEAILAISRELNASGSALEITNSSRIKAAIDERVVIMKSFQSWCPSNTDRFYLLCAMLQLQGFHFYVPLKEMSRNKLVEMYDLACTAAELTVRLDEQEDYTESIPGSVLIYLQLVSFTILKLSRAKHLHSDLDLKRGQNAYFSLIQLHRRVFVLSNDAWSRATTIMTQLWTSKNAFRRRNGTYDSLSLRVRNRLGMGVVHDTWWWWRHEFSGFPDPYDHPSDAMPKPASELPLATENDVIPRDEVFEWPTQWTTASQDQMLLDIMEMDPSIWFSPSAAEEVAK</sequence>
<evidence type="ECO:0000256" key="2">
    <source>
        <dbReference type="ARBA" id="ARBA00023015"/>
    </source>
</evidence>
<dbReference type="PANTHER" id="PTHR31845">
    <property type="entry name" value="FINGER DOMAIN PROTEIN, PUTATIVE-RELATED"/>
    <property type="match status" value="1"/>
</dbReference>
<keyword evidence="6" id="KW-0175">Coiled coil</keyword>
<dbReference type="CDD" id="cd12148">
    <property type="entry name" value="fungal_TF_MHR"/>
    <property type="match status" value="1"/>
</dbReference>
<evidence type="ECO:0000256" key="1">
    <source>
        <dbReference type="ARBA" id="ARBA00004123"/>
    </source>
</evidence>
<dbReference type="AlphaFoldDB" id="A0A0D2BD72"/>
<evidence type="ECO:0000256" key="4">
    <source>
        <dbReference type="ARBA" id="ARBA00023163"/>
    </source>
</evidence>
<dbReference type="RefSeq" id="XP_016255663.1">
    <property type="nucleotide sequence ID" value="XM_016388735.1"/>
</dbReference>
<dbReference type="GO" id="GO:0005634">
    <property type="term" value="C:nucleus"/>
    <property type="evidence" value="ECO:0007669"/>
    <property type="project" value="UniProtKB-SubCell"/>
</dbReference>
<dbReference type="HOGENOM" id="CLU_011455_2_1_1"/>
<dbReference type="GeneID" id="27341338"/>
<keyword evidence="4" id="KW-0804">Transcription</keyword>